<dbReference type="AlphaFoldDB" id="A0A2X0XC55"/>
<proteinExistence type="inferred from homology"/>
<feature type="domain" description="AAA+ ATPase" evidence="5">
    <location>
        <begin position="32"/>
        <end position="291"/>
    </location>
</feature>
<evidence type="ECO:0000313" key="6">
    <source>
        <dbReference type="EMBL" id="SPT96459.1"/>
    </source>
</evidence>
<evidence type="ECO:0000313" key="7">
    <source>
        <dbReference type="Proteomes" id="UP000251431"/>
    </source>
</evidence>
<dbReference type="PANTHER" id="PTHR32114:SF2">
    <property type="entry name" value="ABC TRANSPORTER ABCH.3"/>
    <property type="match status" value="1"/>
</dbReference>
<dbReference type="Gene3D" id="3.40.50.300">
    <property type="entry name" value="P-loop containing nucleotide triphosphate hydrolases"/>
    <property type="match status" value="2"/>
</dbReference>
<organism evidence="6 7">
    <name type="scientific">Lysinibacillus capsici</name>
    <dbReference type="NCBI Taxonomy" id="2115968"/>
    <lineage>
        <taxon>Bacteria</taxon>
        <taxon>Bacillati</taxon>
        <taxon>Bacillota</taxon>
        <taxon>Bacilli</taxon>
        <taxon>Bacillales</taxon>
        <taxon>Bacillaceae</taxon>
        <taxon>Lysinibacillus</taxon>
    </lineage>
</organism>
<dbReference type="InterPro" id="IPR027417">
    <property type="entry name" value="P-loop_NTPase"/>
</dbReference>
<evidence type="ECO:0000256" key="3">
    <source>
        <dbReference type="ARBA" id="ARBA00013368"/>
    </source>
</evidence>
<dbReference type="InterPro" id="IPR038729">
    <property type="entry name" value="Rad50/SbcC_AAA"/>
</dbReference>
<dbReference type="SMART" id="SM00382">
    <property type="entry name" value="AAA"/>
    <property type="match status" value="1"/>
</dbReference>
<feature type="coiled-coil region" evidence="4">
    <location>
        <begin position="227"/>
        <end position="261"/>
    </location>
</feature>
<keyword evidence="4" id="KW-0175">Coiled coil</keyword>
<evidence type="ECO:0000256" key="1">
    <source>
        <dbReference type="ARBA" id="ARBA00006930"/>
    </source>
</evidence>
<dbReference type="Proteomes" id="UP000251431">
    <property type="component" value="Unassembled WGS sequence"/>
</dbReference>
<dbReference type="InterPro" id="IPR003593">
    <property type="entry name" value="AAA+_ATPase"/>
</dbReference>
<dbReference type="SUPFAM" id="SSF52540">
    <property type="entry name" value="P-loop containing nucleoside triphosphate hydrolases"/>
    <property type="match status" value="1"/>
</dbReference>
<comment type="similarity">
    <text evidence="1">Belongs to the SMC family. SbcC subfamily.</text>
</comment>
<evidence type="ECO:0000259" key="5">
    <source>
        <dbReference type="SMART" id="SM00382"/>
    </source>
</evidence>
<dbReference type="PANTHER" id="PTHR32114">
    <property type="entry name" value="ABC TRANSPORTER ABCH.3"/>
    <property type="match status" value="1"/>
</dbReference>
<dbReference type="GO" id="GO:0016887">
    <property type="term" value="F:ATP hydrolysis activity"/>
    <property type="evidence" value="ECO:0007669"/>
    <property type="project" value="InterPro"/>
</dbReference>
<dbReference type="InterPro" id="IPR017599">
    <property type="entry name" value="DNA_S_DndD"/>
</dbReference>
<evidence type="ECO:0000256" key="4">
    <source>
        <dbReference type="SAM" id="Coils"/>
    </source>
</evidence>
<dbReference type="EMBL" id="UAQE01000001">
    <property type="protein sequence ID" value="SPT96459.1"/>
    <property type="molecule type" value="Genomic_DNA"/>
</dbReference>
<comment type="subunit">
    <text evidence="2">Heterodimer of SbcC and SbcD.</text>
</comment>
<gene>
    <name evidence="6" type="ORF">NCTC7582_00529</name>
</gene>
<evidence type="ECO:0000256" key="2">
    <source>
        <dbReference type="ARBA" id="ARBA00011322"/>
    </source>
</evidence>
<name>A0A2X0XC55_9BACI</name>
<sequence length="680" mass="78813">MIFKKLILKNYKTYYGIQEIDLTLPEKSSEDKKNIILIGGLNGAGKTTFLKAILYILFGKRGITTSTDPKIINAEYEKLFSNVINNTFFDEGGHSCSVALVLETDYGAEWTLSVKWHVDINKKTGAEERELAIKETKTSPVKTVNVQNIDSYNRFIDKIIPFYAAPFFIFDGEEIRSLIEKQNTTEMKNAIQKISGISSNKELIKDLYSLKERIQKDLIKTSNSKKLDEIQAQYDVINQKLKSLIEKAEDGAKKISDLKNQQILLKQTRQDKLLNNSKSRETISIRLGQIESLLSSKQHEISTYFKNNMIQILLANKIPALKERIAKEKKYRNDLSIQFAVLQPYEEFINKLVVYGFEPPLTTDQITQLKAATEKAWFDQNPAKKPEVSYVEQLHDLNNTDLNYLQNLMISTTRPLINLINDHDKLNTEYEEILLKLKNAPEASDTKEEELKIEQLTSSIGQEQLRQTSRTKTINQLTEEKRTLETQLTKNKVVGGNANQLYGEMQYLDRTIKAILRYEEEYTLNKAKIIKDEFSYMLTKLFRKQDEFGDIRFDIDSYSIRLFNDKMQEISIQDRSAGEMQMISSSLIWALTRASNLKLPVVIDTPLGRLDSQHRNHLIEHYYRYLSDQVIILSTDTEITKDYIDIMNQCSAKQYLLDYDESKKYTIIRDGYFKFVKEVK</sequence>
<dbReference type="RefSeq" id="WP_112116568.1">
    <property type="nucleotide sequence ID" value="NZ_UAQE01000001.1"/>
</dbReference>
<dbReference type="Pfam" id="PF13476">
    <property type="entry name" value="AAA_23"/>
    <property type="match status" value="1"/>
</dbReference>
<dbReference type="GO" id="GO:0006302">
    <property type="term" value="P:double-strand break repair"/>
    <property type="evidence" value="ECO:0007669"/>
    <property type="project" value="InterPro"/>
</dbReference>
<accession>A0A2X0XC55</accession>
<dbReference type="REBASE" id="431675">
    <property type="entry name" value="M.Lsp7582DndD2P"/>
</dbReference>
<dbReference type="NCBIfam" id="TIGR03185">
    <property type="entry name" value="DNA_S_dndD"/>
    <property type="match status" value="1"/>
</dbReference>
<protein>
    <recommendedName>
        <fullName evidence="3">Nuclease SbcCD subunit C</fullName>
    </recommendedName>
</protein>
<reference evidence="6 7" key="1">
    <citation type="submission" date="2018-06" db="EMBL/GenBank/DDBJ databases">
        <authorList>
            <consortium name="Pathogen Informatics"/>
            <person name="Doyle S."/>
        </authorList>
    </citation>
    <scope>NUCLEOTIDE SEQUENCE [LARGE SCALE GENOMIC DNA]</scope>
    <source>
        <strain evidence="6 7">NCTC7582</strain>
    </source>
</reference>